<comment type="caution">
    <text evidence="2">The sequence shown here is derived from an EMBL/GenBank/DDBJ whole genome shotgun (WGS) entry which is preliminary data.</text>
</comment>
<evidence type="ECO:0000313" key="3">
    <source>
        <dbReference type="Proteomes" id="UP001165652"/>
    </source>
</evidence>
<proteinExistence type="predicted"/>
<sequence>MTETLNERGLRDTITGLEEINRAIRNAARAAEQKVAEGETELLALRKLTSYVAAQIDDAKAALDTLMGEQT</sequence>
<gene>
    <name evidence="2" type="ORF">PQJ73_03920</name>
</gene>
<evidence type="ECO:0000256" key="1">
    <source>
        <dbReference type="SAM" id="Coils"/>
    </source>
</evidence>
<dbReference type="Proteomes" id="UP001165652">
    <property type="component" value="Unassembled WGS sequence"/>
</dbReference>
<reference evidence="2" key="1">
    <citation type="journal article" date="2023" name="Microbiol Resour">
        <title>Genome Sequences of Rhodoplanes serenus and Two Thermotolerant Strains, Rhodoplanes tepidamans and 'Rhodoplanes cryptolactis,' Further Refine the Genus.</title>
        <authorList>
            <person name="Rayyan A.A."/>
            <person name="Kyndt J.A."/>
        </authorList>
    </citation>
    <scope>NUCLEOTIDE SEQUENCE</scope>
    <source>
        <strain evidence="2">DSM 9987</strain>
    </source>
</reference>
<organism evidence="2 3">
    <name type="scientific">Rhodoplanes tepidamans</name>
    <name type="common">Rhodoplanes cryptolactis</name>
    <dbReference type="NCBI Taxonomy" id="200616"/>
    <lineage>
        <taxon>Bacteria</taxon>
        <taxon>Pseudomonadati</taxon>
        <taxon>Pseudomonadota</taxon>
        <taxon>Alphaproteobacteria</taxon>
        <taxon>Hyphomicrobiales</taxon>
        <taxon>Nitrobacteraceae</taxon>
        <taxon>Rhodoplanes</taxon>
    </lineage>
</organism>
<protein>
    <submittedName>
        <fullName evidence="2">Uncharacterized protein</fullName>
    </submittedName>
</protein>
<dbReference type="RefSeq" id="WP_272775668.1">
    <property type="nucleotide sequence ID" value="NZ_JAQQLI010000003.1"/>
</dbReference>
<keyword evidence="1" id="KW-0175">Coiled coil</keyword>
<feature type="coiled-coil region" evidence="1">
    <location>
        <begin position="14"/>
        <end position="48"/>
    </location>
</feature>
<accession>A0ABT5J5V5</accession>
<evidence type="ECO:0000313" key="2">
    <source>
        <dbReference type="EMBL" id="MDC7784822.1"/>
    </source>
</evidence>
<reference evidence="2" key="2">
    <citation type="submission" date="2023-02" db="EMBL/GenBank/DDBJ databases">
        <authorList>
            <person name="Rayyan A."/>
            <person name="Meyer T."/>
            <person name="Kyndt J.A."/>
        </authorList>
    </citation>
    <scope>NUCLEOTIDE SEQUENCE</scope>
    <source>
        <strain evidence="2">DSM 9987</strain>
    </source>
</reference>
<dbReference type="EMBL" id="JAQQLI010000003">
    <property type="protein sequence ID" value="MDC7784822.1"/>
    <property type="molecule type" value="Genomic_DNA"/>
</dbReference>
<keyword evidence="3" id="KW-1185">Reference proteome</keyword>
<name>A0ABT5J5V5_RHOTP</name>